<dbReference type="EMBL" id="CAJNOM010000139">
    <property type="protein sequence ID" value="CAF1124573.1"/>
    <property type="molecule type" value="Genomic_DNA"/>
</dbReference>
<protein>
    <recommendedName>
        <fullName evidence="13">ABC-type glutathione-S-conjugate transporter</fullName>
        <ecNumber evidence="13">7.6.2.3</ecNumber>
    </recommendedName>
</protein>
<keyword evidence="10" id="KW-0067">ATP-binding</keyword>
<evidence type="ECO:0000256" key="5">
    <source>
        <dbReference type="ARBA" id="ARBA00022475"/>
    </source>
</evidence>
<dbReference type="FunFam" id="3.40.50.300:FF:000997">
    <property type="entry name" value="Multidrug resistance-associated protein 1"/>
    <property type="match status" value="1"/>
</dbReference>
<evidence type="ECO:0000256" key="8">
    <source>
        <dbReference type="ARBA" id="ARBA00022737"/>
    </source>
</evidence>
<keyword evidence="11 15" id="KW-1133">Transmembrane helix</keyword>
<feature type="transmembrane region" description="Helical" evidence="15">
    <location>
        <begin position="533"/>
        <end position="559"/>
    </location>
</feature>
<feature type="transmembrane region" description="Helical" evidence="15">
    <location>
        <begin position="1079"/>
        <end position="1110"/>
    </location>
</feature>
<dbReference type="InterPro" id="IPR017871">
    <property type="entry name" value="ABC_transporter-like_CS"/>
</dbReference>
<keyword evidence="7 15" id="KW-0812">Transmembrane</keyword>
<evidence type="ECO:0000256" key="14">
    <source>
        <dbReference type="ARBA" id="ARBA00047523"/>
    </source>
</evidence>
<dbReference type="EMBL" id="CAJNOI010000021">
    <property type="protein sequence ID" value="CAF0839592.1"/>
    <property type="molecule type" value="Genomic_DNA"/>
</dbReference>
<dbReference type="PROSITE" id="PS50893">
    <property type="entry name" value="ABC_TRANSPORTER_2"/>
    <property type="match status" value="2"/>
</dbReference>
<dbReference type="Proteomes" id="UP000663877">
    <property type="component" value="Unassembled WGS sequence"/>
</dbReference>
<dbReference type="Gene3D" id="1.20.1560.10">
    <property type="entry name" value="ABC transporter type 1, transmembrane domain"/>
    <property type="match status" value="2"/>
</dbReference>
<dbReference type="InterPro" id="IPR003439">
    <property type="entry name" value="ABC_transporter-like_ATP-bd"/>
</dbReference>
<dbReference type="InterPro" id="IPR003593">
    <property type="entry name" value="AAA+_ATPase"/>
</dbReference>
<keyword evidence="9" id="KW-0547">Nucleotide-binding</keyword>
<feature type="transmembrane region" description="Helical" evidence="15">
    <location>
        <begin position="350"/>
        <end position="369"/>
    </location>
</feature>
<feature type="transmembrane region" description="Helical" evidence="15">
    <location>
        <begin position="571"/>
        <end position="596"/>
    </location>
</feature>
<dbReference type="FunFam" id="1.20.1560.10:FF:000001">
    <property type="entry name" value="ATP-binding cassette subfamily C member 1"/>
    <property type="match status" value="1"/>
</dbReference>
<dbReference type="FunFam" id="1.20.1560.10:FF:000020">
    <property type="entry name" value="ABC metal ion transporter"/>
    <property type="match status" value="1"/>
</dbReference>
<evidence type="ECO:0000313" key="20">
    <source>
        <dbReference type="Proteomes" id="UP000663832"/>
    </source>
</evidence>
<dbReference type="FunFam" id="3.40.50.300:FF:000074">
    <property type="entry name" value="Multidrug resistance-associated protein 5 isoform 1"/>
    <property type="match status" value="1"/>
</dbReference>
<dbReference type="OrthoDB" id="6500128at2759"/>
<feature type="domain" description="ABC transporter" evidence="16">
    <location>
        <begin position="631"/>
        <end position="857"/>
    </location>
</feature>
<dbReference type="CDD" id="cd03250">
    <property type="entry name" value="ABCC_MRP_domain1"/>
    <property type="match status" value="1"/>
</dbReference>
<dbReference type="EC" id="7.6.2.3" evidence="13"/>
<dbReference type="GO" id="GO:0000323">
    <property type="term" value="C:lytic vacuole"/>
    <property type="evidence" value="ECO:0007669"/>
    <property type="project" value="UniProtKB-ARBA"/>
</dbReference>
<proteinExistence type="inferred from homology"/>
<dbReference type="Gene3D" id="3.40.50.300">
    <property type="entry name" value="P-loop containing nucleotide triphosphate hydrolases"/>
    <property type="match status" value="2"/>
</dbReference>
<dbReference type="GO" id="GO:0005886">
    <property type="term" value="C:plasma membrane"/>
    <property type="evidence" value="ECO:0007669"/>
    <property type="project" value="UniProtKB-SubCell"/>
</dbReference>
<evidence type="ECO:0000256" key="4">
    <source>
        <dbReference type="ARBA" id="ARBA00022448"/>
    </source>
</evidence>
<feature type="transmembrane region" description="Helical" evidence="15">
    <location>
        <begin position="1029"/>
        <end position="1045"/>
    </location>
</feature>
<dbReference type="PANTHER" id="PTHR24223:SF443">
    <property type="entry name" value="MULTIDRUG-RESISTANCE LIKE PROTEIN 1, ISOFORM I"/>
    <property type="match status" value="1"/>
</dbReference>
<feature type="transmembrane region" description="Helical" evidence="15">
    <location>
        <begin position="997"/>
        <end position="1017"/>
    </location>
</feature>
<dbReference type="InterPro" id="IPR036640">
    <property type="entry name" value="ABC1_TM_sf"/>
</dbReference>
<dbReference type="InterPro" id="IPR005292">
    <property type="entry name" value="MRP"/>
</dbReference>
<evidence type="ECO:0000256" key="10">
    <source>
        <dbReference type="ARBA" id="ARBA00022840"/>
    </source>
</evidence>
<evidence type="ECO:0000256" key="1">
    <source>
        <dbReference type="ARBA" id="ARBA00004128"/>
    </source>
</evidence>
<dbReference type="SUPFAM" id="SSF52540">
    <property type="entry name" value="P-loop containing nucleoside triphosphate hydrolases"/>
    <property type="match status" value="2"/>
</dbReference>
<keyword evidence="20" id="KW-1185">Reference proteome</keyword>
<dbReference type="GO" id="GO:0016887">
    <property type="term" value="F:ATP hydrolysis activity"/>
    <property type="evidence" value="ECO:0007669"/>
    <property type="project" value="InterPro"/>
</dbReference>
<comment type="caution">
    <text evidence="18">The sequence shown here is derived from an EMBL/GenBank/DDBJ whole genome shotgun (WGS) entry which is preliminary data.</text>
</comment>
<dbReference type="Proteomes" id="UP000663832">
    <property type="component" value="Unassembled WGS sequence"/>
</dbReference>
<keyword evidence="4" id="KW-0813">Transport</keyword>
<keyword evidence="12 15" id="KW-0472">Membrane</keyword>
<feature type="transmembrane region" description="Helical" evidence="15">
    <location>
        <begin position="941"/>
        <end position="965"/>
    </location>
</feature>
<dbReference type="PROSITE" id="PS00211">
    <property type="entry name" value="ABC_TRANSPORTER_1"/>
    <property type="match status" value="2"/>
</dbReference>
<evidence type="ECO:0000256" key="13">
    <source>
        <dbReference type="ARBA" id="ARBA00024220"/>
    </source>
</evidence>
<dbReference type="GO" id="GO:0005774">
    <property type="term" value="C:vacuolar membrane"/>
    <property type="evidence" value="ECO:0007669"/>
    <property type="project" value="UniProtKB-SubCell"/>
</dbReference>
<evidence type="ECO:0000256" key="3">
    <source>
        <dbReference type="ARBA" id="ARBA00009726"/>
    </source>
</evidence>
<keyword evidence="5" id="KW-1003">Cell membrane</keyword>
<evidence type="ECO:0000256" key="11">
    <source>
        <dbReference type="ARBA" id="ARBA00022989"/>
    </source>
</evidence>
<comment type="similarity">
    <text evidence="3">Belongs to the ABC transporter superfamily. ABCC family. Conjugate transporter (TC 3.A.1.208) subfamily.</text>
</comment>
<comment type="catalytic activity">
    <reaction evidence="14">
        <text>leukotriene C4(in) + ATP + H2O = leukotriene C4(out) + ADP + phosphate + H(+)</text>
        <dbReference type="Rhea" id="RHEA:38963"/>
        <dbReference type="ChEBI" id="CHEBI:15377"/>
        <dbReference type="ChEBI" id="CHEBI:15378"/>
        <dbReference type="ChEBI" id="CHEBI:30616"/>
        <dbReference type="ChEBI" id="CHEBI:43474"/>
        <dbReference type="ChEBI" id="CHEBI:57973"/>
        <dbReference type="ChEBI" id="CHEBI:456216"/>
    </reaction>
    <physiologicalReaction direction="left-to-right" evidence="14">
        <dbReference type="Rhea" id="RHEA:38964"/>
    </physiologicalReaction>
</comment>
<accession>A0A813V473</accession>
<dbReference type="GO" id="GO:0005524">
    <property type="term" value="F:ATP binding"/>
    <property type="evidence" value="ECO:0007669"/>
    <property type="project" value="UniProtKB-KW"/>
</dbReference>
<comment type="subcellular location">
    <subcellularLocation>
        <location evidence="2">Cell membrane</location>
        <topology evidence="2">Multi-pass membrane protein</topology>
    </subcellularLocation>
    <subcellularLocation>
        <location evidence="1">Vacuole membrane</location>
        <topology evidence="1">Multi-pass membrane protein</topology>
    </subcellularLocation>
</comment>
<sequence length="1523" mass="172568">MIYLCTTPLWDKNVTSSPYPYLTKCFRNTILQWVPISIFWLILPVWLYVLSKRQFKSEPLVVSILFITKMILTGLFLLGQIIRIIHYAILLTSEKSYAYLLTPILYIITGVTILWLMNYDRLKGVFSSGVLFIFWLLVSVVSIPDVIDYSIFIYHQEIISIAFWTELINVWFIFFVVLSLFITNCFAEKYINLETTLNERAVVPELYASFPSRILYGWVTPLIVQGYKKPLTEKDCWELASSEKTITIIQQVQNYIKSRTKNISYKKTDVNQSEEEHQNLLNGVPVVDVKNPSIKRQKKVIYSHALFHAYRDRLIVGGLLKLFSDITAFSAPMILKLLLNFFADPTKPKWLGIFYAMLLNVAVFIQIILTRTYFQTQFMVGLRFRSAITGLVYRKSLKLSNSSKQEATTGEIVNLMAIDASRFAEVTHHIHTLWSGPFQLIIAFVLLYRQMQWAIIPGIVLLFIMIPTNLYLQRIQKKLTSKQMKVKDERIKTMNEILNGIRVLKLYAWEMAFIRSITHIRDKELQYIRRKAIVSAISNILWTFTPILVGITTFATYVLSSETNVLTADKAFVSLALFNLLRGPLVVFPNVISSVVEARVSNKRIQKFLNNEELDENAVDRVPISSDGKSIKIENGSFRWSDNVQDPLILNNINLKIDQGSLVALVGMVGSGKSSILAALLGEMNKVSGRVNVSGSIAYVPQTAWIMNTTLQENIVFGREFDKKLYNEIIEACALKQDLDMLPAKDETEIGEKGINLSGGQRQRVSLARALYSNADIYLFDDPLSAVDAHVGAHIFKHVIGPKGILRDKTRVFVTHGVSHLYKCNEIFVISQGEIIDHGSYDDLMHRDNILQEFLHSVDTSDSSRYIRSRSDASSISVPMTPLELIDNPLEINENDGAPELLQPISIEIEDDKKKIIQKETIQTGSVKFNIFSIYIRASKLLLIIFIFVFFCLTVCASLSSNIWLSKWTDQVKQKNTTINNNNNNTSTSFNNQIHNMIIYSTLGITQGFLAFAIQLIQKFSAYIASRKLHWTILIGVLHAPMSFFDTTPIGRIINRFAKDIDAVDAVLPGAFSQALTTLIIVVTTFIILIYGSWFAIIELIPLAILFAFVQRMYVSTSRQLRRLDSVTRSSIYANFGETIQGLSSIRAYHVQQRFIDRSDKFMDRNQSCHFASSVSNRWLGIRLEMIGNLLTLLTAITAVFMRAHLTAGTVGLMITYAIQITHALNLLVRTSSEIEANITSVERINEYAELTPEAPWEIPDRKPPSYWPANGNIQIMDLSTRYRNNLQLVLKNLTIDIQSGEKIGIIGRTGSGKSSLCLTLFRIIEPTNGTIMIDNVDIRLIGVHDLRSKLTIIPQDAVIFAGTVRFNVDPFGNYSDTEIWHALELTHMKQRIAKMDDGLLHLLAEGGQNMSAGERQLLCLARALLRKSKIFILDEATAAIDMETDRLIQLTIRSAFKDATVLTIAHRLHTILDSNRILVLSNGCVEEFDEPMRLAANPNSAFAKLLENANIRPSDIPPYNSA</sequence>
<dbReference type="NCBIfam" id="TIGR00957">
    <property type="entry name" value="MRP_assoc_pro"/>
    <property type="match status" value="1"/>
</dbReference>
<dbReference type="PROSITE" id="PS50929">
    <property type="entry name" value="ABC_TM1F"/>
    <property type="match status" value="2"/>
</dbReference>
<dbReference type="GO" id="GO:0015431">
    <property type="term" value="F:ABC-type glutathione S-conjugate transporter activity"/>
    <property type="evidence" value="ECO:0007669"/>
    <property type="project" value="UniProtKB-EC"/>
</dbReference>
<dbReference type="SMART" id="SM00382">
    <property type="entry name" value="AAA"/>
    <property type="match status" value="2"/>
</dbReference>
<dbReference type="CDD" id="cd18603">
    <property type="entry name" value="ABC_6TM_MRP1_2_3_6_D2_like"/>
    <property type="match status" value="1"/>
</dbReference>
<dbReference type="InterPro" id="IPR011527">
    <property type="entry name" value="ABC1_TM_dom"/>
</dbReference>
<evidence type="ECO:0000256" key="7">
    <source>
        <dbReference type="ARBA" id="ARBA00022692"/>
    </source>
</evidence>
<evidence type="ECO:0000259" key="16">
    <source>
        <dbReference type="PROSITE" id="PS50893"/>
    </source>
</evidence>
<feature type="transmembrane region" description="Helical" evidence="15">
    <location>
        <begin position="314"/>
        <end position="338"/>
    </location>
</feature>
<dbReference type="Pfam" id="PF00005">
    <property type="entry name" value="ABC_tran"/>
    <property type="match status" value="2"/>
</dbReference>
<evidence type="ECO:0000256" key="9">
    <source>
        <dbReference type="ARBA" id="ARBA00022741"/>
    </source>
</evidence>
<feature type="domain" description="ABC transmembrane type-1" evidence="17">
    <location>
        <begin position="945"/>
        <end position="1237"/>
    </location>
</feature>
<evidence type="ECO:0000256" key="15">
    <source>
        <dbReference type="SAM" id="Phobius"/>
    </source>
</evidence>
<feature type="transmembrane region" description="Helical" evidence="15">
    <location>
        <begin position="454"/>
        <end position="472"/>
    </location>
</feature>
<feature type="transmembrane region" description="Helical" evidence="15">
    <location>
        <begin position="30"/>
        <end position="49"/>
    </location>
</feature>
<evidence type="ECO:0000256" key="12">
    <source>
        <dbReference type="ARBA" id="ARBA00023136"/>
    </source>
</evidence>
<feature type="transmembrane region" description="Helical" evidence="15">
    <location>
        <begin position="129"/>
        <end position="152"/>
    </location>
</feature>
<evidence type="ECO:0000313" key="19">
    <source>
        <dbReference type="EMBL" id="CAF1124573.1"/>
    </source>
</evidence>
<keyword evidence="6" id="KW-0926">Vacuole</keyword>
<feature type="domain" description="ABC transporter" evidence="16">
    <location>
        <begin position="1274"/>
        <end position="1508"/>
    </location>
</feature>
<evidence type="ECO:0000259" key="17">
    <source>
        <dbReference type="PROSITE" id="PS50929"/>
    </source>
</evidence>
<feature type="domain" description="ABC transmembrane type-1" evidence="17">
    <location>
        <begin position="315"/>
        <end position="597"/>
    </location>
</feature>
<dbReference type="Pfam" id="PF00664">
    <property type="entry name" value="ABC_membrane"/>
    <property type="match status" value="2"/>
</dbReference>
<dbReference type="InterPro" id="IPR027417">
    <property type="entry name" value="P-loop_NTPase"/>
</dbReference>
<reference evidence="18" key="1">
    <citation type="submission" date="2021-02" db="EMBL/GenBank/DDBJ databases">
        <authorList>
            <person name="Nowell W R."/>
        </authorList>
    </citation>
    <scope>NUCLEOTIDE SEQUENCE</scope>
</reference>
<dbReference type="CDD" id="cd03244">
    <property type="entry name" value="ABCC_MRP_domain2"/>
    <property type="match status" value="1"/>
</dbReference>
<keyword evidence="8" id="KW-0677">Repeat</keyword>
<dbReference type="SUPFAM" id="SSF90123">
    <property type="entry name" value="ABC transporter transmembrane region"/>
    <property type="match status" value="2"/>
</dbReference>
<organism evidence="18 21">
    <name type="scientific">Adineta steineri</name>
    <dbReference type="NCBI Taxonomy" id="433720"/>
    <lineage>
        <taxon>Eukaryota</taxon>
        <taxon>Metazoa</taxon>
        <taxon>Spiralia</taxon>
        <taxon>Gnathifera</taxon>
        <taxon>Rotifera</taxon>
        <taxon>Eurotatoria</taxon>
        <taxon>Bdelloidea</taxon>
        <taxon>Adinetida</taxon>
        <taxon>Adinetidae</taxon>
        <taxon>Adineta</taxon>
    </lineage>
</organism>
<feature type="transmembrane region" description="Helical" evidence="15">
    <location>
        <begin position="1186"/>
        <end position="1204"/>
    </location>
</feature>
<name>A0A813V473_9BILA</name>
<evidence type="ECO:0000256" key="2">
    <source>
        <dbReference type="ARBA" id="ARBA00004651"/>
    </source>
</evidence>
<feature type="transmembrane region" description="Helical" evidence="15">
    <location>
        <begin position="61"/>
        <end position="85"/>
    </location>
</feature>
<dbReference type="PANTHER" id="PTHR24223">
    <property type="entry name" value="ATP-BINDING CASSETTE SUB-FAMILY C"/>
    <property type="match status" value="1"/>
</dbReference>
<evidence type="ECO:0000256" key="6">
    <source>
        <dbReference type="ARBA" id="ARBA00022554"/>
    </source>
</evidence>
<evidence type="ECO:0000313" key="21">
    <source>
        <dbReference type="Proteomes" id="UP000663877"/>
    </source>
</evidence>
<dbReference type="CDD" id="cd18595">
    <property type="entry name" value="ABC_6TM_MRP1_2_3_6_D1_like"/>
    <property type="match status" value="1"/>
</dbReference>
<dbReference type="InterPro" id="IPR050173">
    <property type="entry name" value="ABC_transporter_C-like"/>
</dbReference>
<feature type="transmembrane region" description="Helical" evidence="15">
    <location>
        <begin position="430"/>
        <end position="448"/>
    </location>
</feature>
<evidence type="ECO:0000313" key="18">
    <source>
        <dbReference type="EMBL" id="CAF0839592.1"/>
    </source>
</evidence>
<gene>
    <name evidence="18" type="ORF">BJG266_LOCUS7240</name>
    <name evidence="19" type="ORF">QVE165_LOCUS21587</name>
</gene>
<feature type="transmembrane region" description="Helical" evidence="15">
    <location>
        <begin position="97"/>
        <end position="117"/>
    </location>
</feature>
<feature type="transmembrane region" description="Helical" evidence="15">
    <location>
        <begin position="158"/>
        <end position="182"/>
    </location>
</feature>